<feature type="signal peptide" evidence="3">
    <location>
        <begin position="1"/>
        <end position="25"/>
    </location>
</feature>
<organism evidence="4 5">
    <name type="scientific">Serinicoccus chungangensis</name>
    <dbReference type="NCBI Taxonomy" id="767452"/>
    <lineage>
        <taxon>Bacteria</taxon>
        <taxon>Bacillati</taxon>
        <taxon>Actinomycetota</taxon>
        <taxon>Actinomycetes</taxon>
        <taxon>Micrococcales</taxon>
        <taxon>Ornithinimicrobiaceae</taxon>
        <taxon>Serinicoccus</taxon>
    </lineage>
</organism>
<dbReference type="EMBL" id="LQBL01000028">
    <property type="protein sequence ID" value="KUG53502.1"/>
    <property type="molecule type" value="Genomic_DNA"/>
</dbReference>
<comment type="caution">
    <text evidence="4">The sequence shown here is derived from an EMBL/GenBank/DDBJ whole genome shotgun (WGS) entry which is preliminary data.</text>
</comment>
<keyword evidence="2" id="KW-1133">Transmembrane helix</keyword>
<keyword evidence="3" id="KW-0732">Signal</keyword>
<dbReference type="OrthoDB" id="2991218at2"/>
<reference evidence="4 5" key="1">
    <citation type="submission" date="2015-12" db="EMBL/GenBank/DDBJ databases">
        <title>Serinicoccus chungangenesis strain CD08_5 genome sequencing and assembly.</title>
        <authorList>
            <person name="Chander A.M."/>
            <person name="Kaur G."/>
            <person name="Nair G.R."/>
            <person name="Dhawan D.K."/>
            <person name="Kochhar R.K."/>
            <person name="Mayilraj S."/>
            <person name="Bhadada S.K."/>
        </authorList>
    </citation>
    <scope>NUCLEOTIDE SEQUENCE [LARGE SCALE GENOMIC DNA]</scope>
    <source>
        <strain evidence="4 5">CD08_5</strain>
    </source>
</reference>
<proteinExistence type="predicted"/>
<evidence type="ECO:0000313" key="4">
    <source>
        <dbReference type="EMBL" id="KUG53502.1"/>
    </source>
</evidence>
<accession>A0A0W8I604</accession>
<evidence type="ECO:0000256" key="1">
    <source>
        <dbReference type="SAM" id="MobiDB-lite"/>
    </source>
</evidence>
<dbReference type="RefSeq" id="WP_058891511.1">
    <property type="nucleotide sequence ID" value="NZ_LQBL01000028.1"/>
</dbReference>
<keyword evidence="2" id="KW-0812">Transmembrane</keyword>
<protein>
    <submittedName>
        <fullName evidence="4">Uncharacterized protein</fullName>
    </submittedName>
</protein>
<feature type="transmembrane region" description="Helical" evidence="2">
    <location>
        <begin position="228"/>
        <end position="246"/>
    </location>
</feature>
<gene>
    <name evidence="4" type="ORF">AVL62_01535</name>
</gene>
<evidence type="ECO:0000256" key="2">
    <source>
        <dbReference type="SAM" id="Phobius"/>
    </source>
</evidence>
<feature type="region of interest" description="Disordered" evidence="1">
    <location>
        <begin position="206"/>
        <end position="225"/>
    </location>
</feature>
<dbReference type="Proteomes" id="UP000054837">
    <property type="component" value="Unassembled WGS sequence"/>
</dbReference>
<evidence type="ECO:0000256" key="3">
    <source>
        <dbReference type="SAM" id="SignalP"/>
    </source>
</evidence>
<name>A0A0W8I604_9MICO</name>
<evidence type="ECO:0000313" key="5">
    <source>
        <dbReference type="Proteomes" id="UP000054837"/>
    </source>
</evidence>
<feature type="compositionally biased region" description="Gly residues" evidence="1">
    <location>
        <begin position="210"/>
        <end position="221"/>
    </location>
</feature>
<dbReference type="AlphaFoldDB" id="A0A0W8I604"/>
<keyword evidence="2" id="KW-0472">Membrane</keyword>
<feature type="chain" id="PRO_5006944082" evidence="3">
    <location>
        <begin position="26"/>
        <end position="254"/>
    </location>
</feature>
<dbReference type="STRING" id="767452.AVL62_01535"/>
<sequence length="254" mass="25731">MKRTTALAALAAPALLALSAAPANAHDIDDATVELMAPLGELNDSGGSGEAWAKVTGNEVWIKVEVQGLLDGAPHAQHIHLGGAGECPDPAMEGSGFEGAIRTTDAIDSYGEVRVSLTGNDADTSEAAALDVANFPADDTYTYERTFEVPDDVAEGLHHGDGVVVIHGVDHNGSGQYDGEQMSDLDDSLPSEATDPALCGAFQETQMSAPGGGVETGGGSTSGMENSGLIAGGALLVAAGAGAFALNQRRRTDS</sequence>
<keyword evidence="5" id="KW-1185">Reference proteome</keyword>